<dbReference type="GO" id="GO:0010181">
    <property type="term" value="F:FMN binding"/>
    <property type="evidence" value="ECO:0007669"/>
    <property type="project" value="InterPro"/>
</dbReference>
<evidence type="ECO:0000256" key="1">
    <source>
        <dbReference type="ARBA" id="ARBA00001917"/>
    </source>
</evidence>
<feature type="domain" description="NADH:flavin oxidoreductase/NADH oxidase N-terminal" evidence="4">
    <location>
        <begin position="6"/>
        <end position="339"/>
    </location>
</feature>
<dbReference type="Pfam" id="PF00724">
    <property type="entry name" value="Oxidored_FMN"/>
    <property type="match status" value="1"/>
</dbReference>
<evidence type="ECO:0000313" key="5">
    <source>
        <dbReference type="EMBL" id="SFL80543.1"/>
    </source>
</evidence>
<comment type="similarity">
    <text evidence="2">Belongs to the NADH:flavin oxidoreductase/NADH oxidase family.</text>
</comment>
<dbReference type="CDD" id="cd02933">
    <property type="entry name" value="OYE_like_FMN"/>
    <property type="match status" value="1"/>
</dbReference>
<comment type="cofactor">
    <cofactor evidence="1">
        <name>FMN</name>
        <dbReference type="ChEBI" id="CHEBI:58210"/>
    </cofactor>
</comment>
<protein>
    <submittedName>
        <fullName evidence="5">N-ethylmaleimide reductase</fullName>
    </submittedName>
</protein>
<evidence type="ECO:0000313" key="6">
    <source>
        <dbReference type="Proteomes" id="UP000198804"/>
    </source>
</evidence>
<dbReference type="SUPFAM" id="SSF51395">
    <property type="entry name" value="FMN-linked oxidoreductases"/>
    <property type="match status" value="1"/>
</dbReference>
<keyword evidence="6" id="KW-1185">Reference proteome</keyword>
<sequence>MTTSPILQPVTIGDLELKNRIVMAPLTRSRSSTAGVPPDFAADYYGQRASAGLIITEATNISPQAVGYAYTPGIWSDEQIEAWTRIVSTVHANDGCIFLQLWHTGRISHPDLQPGGGLPVSASAVKPEGTAFTMEGMKPHVTPRALETDEIPGIVEDYRRAAVNAKRAGFDGVEVHSANNYLLEQFVRDSTNKRTDRYGGSIENRLRFPLEVVRAVTEAWDGGSRVGIRLSPATTQPGETPLDSETHATFGAYVDALNAFGLLYIHTIEGVTQQTRDVPDGVDFLDLRRRFEGAYIGNNQNTLDLAEKELAEGRADLFSFGRPYIANPDLVGRLASGAPLAEAPKQYWYGGGATGYSDWPGMDGPVPVRR</sequence>
<dbReference type="GO" id="GO:0005829">
    <property type="term" value="C:cytosol"/>
    <property type="evidence" value="ECO:0007669"/>
    <property type="project" value="UniProtKB-ARBA"/>
</dbReference>
<dbReference type="Gene3D" id="3.20.20.70">
    <property type="entry name" value="Aldolase class I"/>
    <property type="match status" value="1"/>
</dbReference>
<dbReference type="InterPro" id="IPR013785">
    <property type="entry name" value="Aldolase_TIM"/>
</dbReference>
<dbReference type="RefSeq" id="WP_091950914.1">
    <property type="nucleotide sequence ID" value="NZ_FOSV01000025.1"/>
</dbReference>
<reference evidence="6" key="1">
    <citation type="submission" date="2016-10" db="EMBL/GenBank/DDBJ databases">
        <authorList>
            <person name="Varghese N."/>
            <person name="Submissions S."/>
        </authorList>
    </citation>
    <scope>NUCLEOTIDE SEQUENCE [LARGE SCALE GENOMIC DNA]</scope>
    <source>
        <strain evidence="6">CGMCC 1.6474</strain>
    </source>
</reference>
<dbReference type="InterPro" id="IPR001155">
    <property type="entry name" value="OxRdtase_FMN_N"/>
</dbReference>
<name>A0A1I4KPL0_9HYPH</name>
<gene>
    <name evidence="5" type="ORF">SAMN04488125_12540</name>
</gene>
<dbReference type="InterPro" id="IPR045247">
    <property type="entry name" value="Oye-like"/>
</dbReference>
<dbReference type="OrthoDB" id="9804454at2"/>
<dbReference type="EMBL" id="FOSV01000025">
    <property type="protein sequence ID" value="SFL80543.1"/>
    <property type="molecule type" value="Genomic_DNA"/>
</dbReference>
<dbReference type="AlphaFoldDB" id="A0A1I4KPL0"/>
<dbReference type="GO" id="GO:0016628">
    <property type="term" value="F:oxidoreductase activity, acting on the CH-CH group of donors, NAD or NADP as acceptor"/>
    <property type="evidence" value="ECO:0007669"/>
    <property type="project" value="UniProtKB-ARBA"/>
</dbReference>
<evidence type="ECO:0000256" key="3">
    <source>
        <dbReference type="ARBA" id="ARBA00023002"/>
    </source>
</evidence>
<accession>A0A1I4KPL0</accession>
<organism evidence="5 6">
    <name type="scientific">Methylorubrum salsuginis</name>
    <dbReference type="NCBI Taxonomy" id="414703"/>
    <lineage>
        <taxon>Bacteria</taxon>
        <taxon>Pseudomonadati</taxon>
        <taxon>Pseudomonadota</taxon>
        <taxon>Alphaproteobacteria</taxon>
        <taxon>Hyphomicrobiales</taxon>
        <taxon>Methylobacteriaceae</taxon>
        <taxon>Methylorubrum</taxon>
    </lineage>
</organism>
<proteinExistence type="inferred from homology"/>
<dbReference type="STRING" id="414703.SAMN04488125_12540"/>
<dbReference type="PANTHER" id="PTHR22893:SF91">
    <property type="entry name" value="NADPH DEHYDROGENASE 2-RELATED"/>
    <property type="match status" value="1"/>
</dbReference>
<dbReference type="FunFam" id="3.20.20.70:FF:000059">
    <property type="entry name" value="N-ethylmaleimide reductase, FMN-linked"/>
    <property type="match status" value="1"/>
</dbReference>
<dbReference type="Proteomes" id="UP000198804">
    <property type="component" value="Unassembled WGS sequence"/>
</dbReference>
<keyword evidence="3" id="KW-0560">Oxidoreductase</keyword>
<evidence type="ECO:0000259" key="4">
    <source>
        <dbReference type="Pfam" id="PF00724"/>
    </source>
</evidence>
<dbReference type="PANTHER" id="PTHR22893">
    <property type="entry name" value="NADH OXIDOREDUCTASE-RELATED"/>
    <property type="match status" value="1"/>
</dbReference>
<evidence type="ECO:0000256" key="2">
    <source>
        <dbReference type="ARBA" id="ARBA00005979"/>
    </source>
</evidence>